<dbReference type="Gene3D" id="3.20.20.70">
    <property type="entry name" value="Aldolase class I"/>
    <property type="match status" value="1"/>
</dbReference>
<feature type="region of interest" description="Disordered" evidence="17">
    <location>
        <begin position="363"/>
        <end position="391"/>
    </location>
</feature>
<reference evidence="20" key="1">
    <citation type="submission" date="2014-08" db="EMBL/GenBank/DDBJ databases">
        <authorList>
            <person name="Sharma Rahul"/>
            <person name="Thines Marco"/>
        </authorList>
    </citation>
    <scope>NUCLEOTIDE SEQUENCE</scope>
</reference>
<evidence type="ECO:0000256" key="12">
    <source>
        <dbReference type="ARBA" id="ARBA00052399"/>
    </source>
</evidence>
<dbReference type="FunFam" id="3.20.20.70:FF:000062">
    <property type="entry name" value="Cytochrome b2, mitochondrial, putative"/>
    <property type="match status" value="1"/>
</dbReference>
<keyword evidence="5" id="KW-0349">Heme</keyword>
<evidence type="ECO:0000256" key="6">
    <source>
        <dbReference type="ARBA" id="ARBA00022630"/>
    </source>
</evidence>
<evidence type="ECO:0000259" key="19">
    <source>
        <dbReference type="PROSITE" id="PS51349"/>
    </source>
</evidence>
<evidence type="ECO:0000256" key="13">
    <source>
        <dbReference type="ARBA" id="ARBA00061137"/>
    </source>
</evidence>
<evidence type="ECO:0000256" key="17">
    <source>
        <dbReference type="SAM" id="MobiDB-lite"/>
    </source>
</evidence>
<evidence type="ECO:0000256" key="10">
    <source>
        <dbReference type="ARBA" id="ARBA00023004"/>
    </source>
</evidence>
<evidence type="ECO:0000256" key="5">
    <source>
        <dbReference type="ARBA" id="ARBA00022617"/>
    </source>
</evidence>
<dbReference type="PROSITE" id="PS50255">
    <property type="entry name" value="CYTOCHROME_B5_2"/>
    <property type="match status" value="1"/>
</dbReference>
<proteinExistence type="inferred from homology"/>
<dbReference type="SUPFAM" id="SSF51395">
    <property type="entry name" value="FMN-linked oxidoreductases"/>
    <property type="match status" value="1"/>
</dbReference>
<name>A0A0F7SR04_PHARH</name>
<dbReference type="Pfam" id="PF01070">
    <property type="entry name" value="FMN_dh"/>
    <property type="match status" value="1"/>
</dbReference>
<dbReference type="AlphaFoldDB" id="A0A0F7SR04"/>
<evidence type="ECO:0000256" key="1">
    <source>
        <dbReference type="ARBA" id="ARBA00001917"/>
    </source>
</evidence>
<dbReference type="InterPro" id="IPR036400">
    <property type="entry name" value="Cyt_B5-like_heme/steroid_sf"/>
</dbReference>
<dbReference type="InterPro" id="IPR000262">
    <property type="entry name" value="FMN-dep_DH"/>
</dbReference>
<dbReference type="Gene3D" id="3.10.120.10">
    <property type="entry name" value="Cytochrome b5-like heme/steroid binding domain"/>
    <property type="match status" value="1"/>
</dbReference>
<dbReference type="InterPro" id="IPR037458">
    <property type="entry name" value="L-MDH/L-LDH_FMN-bd"/>
</dbReference>
<comment type="cofactor">
    <cofactor evidence="1">
        <name>FMN</name>
        <dbReference type="ChEBI" id="CHEBI:58210"/>
    </cofactor>
</comment>
<evidence type="ECO:0000256" key="8">
    <source>
        <dbReference type="ARBA" id="ARBA00022723"/>
    </source>
</evidence>
<feature type="compositionally biased region" description="Basic and acidic residues" evidence="17">
    <location>
        <begin position="363"/>
        <end position="374"/>
    </location>
</feature>
<dbReference type="PANTHER" id="PTHR10578:SF104">
    <property type="entry name" value="CYTOCHROME B2, MITOCHONDRIAL-RELATED"/>
    <property type="match status" value="1"/>
</dbReference>
<keyword evidence="9" id="KW-0560">Oxidoreductase</keyword>
<protein>
    <recommendedName>
        <fullName evidence="16">L-lactate dehydrogenase (cytochrome)</fullName>
        <ecNumber evidence="15">1.1.2.3</ecNumber>
    </recommendedName>
</protein>
<comment type="cofactor">
    <cofactor evidence="2">
        <name>heme b</name>
        <dbReference type="ChEBI" id="CHEBI:60344"/>
    </cofactor>
</comment>
<comment type="catalytic activity">
    <reaction evidence="12">
        <text>(S)-lactate + 2 Fe(III)-[cytochrome c] = 2 Fe(II)-[cytochrome c] + pyruvate + 2 H(+)</text>
        <dbReference type="Rhea" id="RHEA:19909"/>
        <dbReference type="Rhea" id="RHEA-COMP:10350"/>
        <dbReference type="Rhea" id="RHEA-COMP:14399"/>
        <dbReference type="ChEBI" id="CHEBI:15361"/>
        <dbReference type="ChEBI" id="CHEBI:15378"/>
        <dbReference type="ChEBI" id="CHEBI:16651"/>
        <dbReference type="ChEBI" id="CHEBI:29033"/>
        <dbReference type="ChEBI" id="CHEBI:29034"/>
        <dbReference type="EC" id="1.1.2.3"/>
    </reaction>
    <physiologicalReaction direction="left-to-right" evidence="12">
        <dbReference type="Rhea" id="RHEA:19910"/>
    </physiologicalReaction>
</comment>
<accession>A0A0F7SR04</accession>
<evidence type="ECO:0000256" key="9">
    <source>
        <dbReference type="ARBA" id="ARBA00023002"/>
    </source>
</evidence>
<feature type="domain" description="FMN hydroxy acid dehydrogenase" evidence="19">
    <location>
        <begin position="194"/>
        <end position="558"/>
    </location>
</feature>
<sequence length="575" mass="62283">MPSLLSPVFARNLARSILRRRAAQRSFFTAALEPLTFGRQALITVGVTSIVIGTTLYFNPNSPIHLESSTNVTSDGGSKRMRRSDLIPMEEVEKHNTEDDLWIVLNGEVWDLTEFAAEGHPGGNTPLARAAGRDASNVFNPLHPPGTIETALSNASLPETALVGRINPATVKKIERPEQGEVIPVKADKAEEKIDLGMVIGLPDFTAAAKQILPAKAFAYYSAGGTDEYTLGLNRSSYNQILFRPRILVDVKEVDTSTKFMGHDVSLPMFICPCGMAKLSSPEGEAAFATAAGKCNIAQFVSTNASAPLAEIIAGAVSKEQPFFMQLYVDRNRQKTEALMQKIEASGQIKGYFVTVDAAAPGKREADERSRAEVEAQSGMSGGRIQSDNKGGGIGRSVGGFIDPSLNWEDIKWLRSRTSLPIGIKGVQTVEDAKKAYDVGLDAIYLSNHGGRALDGAPPPIYTLMELNNFYPEIIKDKKCEIYIDGGIRRGTDVIKALCLGANGVGVGRPFMYSLVYGQPGVIHAIEIMRDEIETTLRLLGVTKLSQLGPHLLNTRALDPLIAQKPSFGPDEQKR</sequence>
<evidence type="ECO:0000256" key="15">
    <source>
        <dbReference type="ARBA" id="ARBA00066458"/>
    </source>
</evidence>
<evidence type="ECO:0000256" key="4">
    <source>
        <dbReference type="ARBA" id="ARBA00011881"/>
    </source>
</evidence>
<dbReference type="EC" id="1.1.2.3" evidence="15"/>
<dbReference type="SMART" id="SM01117">
    <property type="entry name" value="Cyt-b5"/>
    <property type="match status" value="1"/>
</dbReference>
<dbReference type="PROSITE" id="PS51349">
    <property type="entry name" value="FMN_HYDROXY_ACID_DH_2"/>
    <property type="match status" value="1"/>
</dbReference>
<dbReference type="GO" id="GO:0046872">
    <property type="term" value="F:metal ion binding"/>
    <property type="evidence" value="ECO:0007669"/>
    <property type="project" value="UniProtKB-KW"/>
</dbReference>
<feature type="domain" description="Cytochrome b5 heme-binding" evidence="18">
    <location>
        <begin position="84"/>
        <end position="167"/>
    </location>
</feature>
<keyword evidence="7" id="KW-0288">FMN</keyword>
<evidence type="ECO:0000256" key="2">
    <source>
        <dbReference type="ARBA" id="ARBA00001970"/>
    </source>
</evidence>
<comment type="similarity">
    <text evidence="13">In the C-terminal section; belongs to the FMN-dependent alpha-hydroxy acid dehydrogenase family.</text>
</comment>
<organism evidence="20">
    <name type="scientific">Phaffia rhodozyma</name>
    <name type="common">Yeast</name>
    <name type="synonym">Xanthophyllomyces dendrorhous</name>
    <dbReference type="NCBI Taxonomy" id="264483"/>
    <lineage>
        <taxon>Eukaryota</taxon>
        <taxon>Fungi</taxon>
        <taxon>Dikarya</taxon>
        <taxon>Basidiomycota</taxon>
        <taxon>Agaricomycotina</taxon>
        <taxon>Tremellomycetes</taxon>
        <taxon>Cystofilobasidiales</taxon>
        <taxon>Mrakiaceae</taxon>
        <taxon>Phaffia</taxon>
    </lineage>
</organism>
<dbReference type="InterPro" id="IPR037396">
    <property type="entry name" value="FMN_HAD"/>
</dbReference>
<dbReference type="Pfam" id="PF00173">
    <property type="entry name" value="Cyt-b5"/>
    <property type="match status" value="1"/>
</dbReference>
<evidence type="ECO:0000256" key="7">
    <source>
        <dbReference type="ARBA" id="ARBA00022643"/>
    </source>
</evidence>
<keyword evidence="6" id="KW-0285">Flavoprotein</keyword>
<evidence type="ECO:0000256" key="11">
    <source>
        <dbReference type="ARBA" id="ARBA00023128"/>
    </source>
</evidence>
<dbReference type="GO" id="GO:0004460">
    <property type="term" value="F:L-lactate dehydrogenase (cytochrome) activity"/>
    <property type="evidence" value="ECO:0007669"/>
    <property type="project" value="UniProtKB-EC"/>
</dbReference>
<dbReference type="SUPFAM" id="SSF55856">
    <property type="entry name" value="Cytochrome b5-like heme/steroid binding domain"/>
    <property type="match status" value="1"/>
</dbReference>
<keyword evidence="11" id="KW-0496">Mitochondrion</keyword>
<dbReference type="GO" id="GO:0005758">
    <property type="term" value="C:mitochondrial intermembrane space"/>
    <property type="evidence" value="ECO:0007669"/>
    <property type="project" value="UniProtKB-SubCell"/>
</dbReference>
<dbReference type="CDD" id="cd02922">
    <property type="entry name" value="FCB2_FMN"/>
    <property type="match status" value="1"/>
</dbReference>
<comment type="similarity">
    <text evidence="14">In the N-terminal section; belongs to the cytochrome b5 family.</text>
</comment>
<comment type="subunit">
    <text evidence="4">Homotetramer.</text>
</comment>
<evidence type="ECO:0000313" key="20">
    <source>
        <dbReference type="EMBL" id="CED83134.1"/>
    </source>
</evidence>
<dbReference type="EMBL" id="LN483142">
    <property type="protein sequence ID" value="CED83134.1"/>
    <property type="molecule type" value="Genomic_DNA"/>
</dbReference>
<dbReference type="InterPro" id="IPR013785">
    <property type="entry name" value="Aldolase_TIM"/>
</dbReference>
<comment type="subcellular location">
    <subcellularLocation>
        <location evidence="3">Mitochondrion intermembrane space</location>
    </subcellularLocation>
</comment>
<evidence type="ECO:0000256" key="16">
    <source>
        <dbReference type="ARBA" id="ARBA00068515"/>
    </source>
</evidence>
<dbReference type="PANTHER" id="PTHR10578">
    <property type="entry name" value="S -2-HYDROXY-ACID OXIDASE-RELATED"/>
    <property type="match status" value="1"/>
</dbReference>
<dbReference type="InterPro" id="IPR001199">
    <property type="entry name" value="Cyt_B5-like_heme/steroid-bd"/>
</dbReference>
<evidence type="ECO:0000256" key="14">
    <source>
        <dbReference type="ARBA" id="ARBA00061589"/>
    </source>
</evidence>
<evidence type="ECO:0000256" key="3">
    <source>
        <dbReference type="ARBA" id="ARBA00004569"/>
    </source>
</evidence>
<keyword evidence="8" id="KW-0479">Metal-binding</keyword>
<keyword evidence="10" id="KW-0408">Iron</keyword>
<evidence type="ECO:0000259" key="18">
    <source>
        <dbReference type="PROSITE" id="PS50255"/>
    </source>
</evidence>